<evidence type="ECO:0000256" key="1">
    <source>
        <dbReference type="ARBA" id="ARBA00010923"/>
    </source>
</evidence>
<keyword evidence="6" id="KW-0378">Hydrolase</keyword>
<dbReference type="Pfam" id="PF01420">
    <property type="entry name" value="Methylase_S"/>
    <property type="match status" value="2"/>
</dbReference>
<dbReference type="InterPro" id="IPR052021">
    <property type="entry name" value="Type-I_RS_S_subunit"/>
</dbReference>
<reference evidence="5" key="1">
    <citation type="journal article" date="2022" name="Front. Microbiol.">
        <title>Identification of a novel aminoglycoside O-nucleotidyltransferase AadA33 in Providencia vermicola.</title>
        <authorList>
            <person name="Feng C."/>
            <person name="Gao M."/>
            <person name="Jiang W."/>
            <person name="Shi W."/>
            <person name="Li A."/>
            <person name="Liu S."/>
            <person name="Zhang L."/>
            <person name="Zhang X."/>
            <person name="Li Q."/>
            <person name="Lin H."/>
            <person name="Lu J."/>
            <person name="Li K."/>
            <person name="Zhang H."/>
            <person name="Hu Y."/>
            <person name="Bao Q."/>
            <person name="Lin X."/>
        </authorList>
    </citation>
    <scope>NUCLEOTIDE SEQUENCE</scope>
    <source>
        <strain evidence="5">P13</strain>
    </source>
</reference>
<reference evidence="6" key="2">
    <citation type="submission" date="2023-01" db="EMBL/GenBank/DDBJ databases">
        <title>The prevalence of carbapenem-resistant bacteria in aquaculture in China and the genetic diversity of carbapenem-resistant genes.</title>
        <authorList>
            <person name="Wen R."/>
        </authorList>
    </citation>
    <scope>NUCLEOTIDE SEQUENCE</scope>
    <source>
        <strain evidence="6">PVA41-chromosome</strain>
    </source>
</reference>
<dbReference type="PANTHER" id="PTHR30408">
    <property type="entry name" value="TYPE-1 RESTRICTION ENZYME ECOKI SPECIFICITY PROTEIN"/>
    <property type="match status" value="1"/>
</dbReference>
<dbReference type="RefSeq" id="WP_251464290.1">
    <property type="nucleotide sequence ID" value="NZ_CP097327.1"/>
</dbReference>
<evidence type="ECO:0000313" key="6">
    <source>
        <dbReference type="EMBL" id="WFC05274.1"/>
    </source>
</evidence>
<keyword evidence="6" id="KW-0255">Endonuclease</keyword>
<dbReference type="REBASE" id="702462">
    <property type="entry name" value="S.Pve41ORF11035P"/>
</dbReference>
<keyword evidence="6" id="KW-0540">Nuclease</keyword>
<dbReference type="InterPro" id="IPR044946">
    <property type="entry name" value="Restrct_endonuc_typeI_TRD_sf"/>
</dbReference>
<evidence type="ECO:0000313" key="8">
    <source>
        <dbReference type="Proteomes" id="UP001222403"/>
    </source>
</evidence>
<dbReference type="Proteomes" id="UP001057142">
    <property type="component" value="Chromosome"/>
</dbReference>
<protein>
    <submittedName>
        <fullName evidence="6">Restriction endonuclease subunit S</fullName>
        <ecNumber evidence="6">3.1.21.-</ecNumber>
    </submittedName>
</protein>
<sequence length="365" mass="41711">MSEWQNVTLKQLVKFGNGKSRPKEKGKIPVYGGNGILDFTDKYNYAGETLIIGRVGAYCGATYLEKSPVWVSDNALSAKALDNNNPDYLYYLFKYLDLNQYAQGSSHPLLTQTLLNAIEVETTRDGIEQKAIASVLSSLDDKINLLHRQNKTLEAMAETLFRQWFVEKAQNYWQSGILKDEFNFIMGQSPKGSSFNEENIGTPMFQGNADFGFRFPKERVYTTEPTRFAQKFDTLISVRAPVGAQNMSRGKCCIGRGVSAFRHAKFSEWYTYTYFKLRYLMNEIKQFNDEGTVFGSISKSDFEKIEVIIPPDEIVHEFELITKPINDKVIKNSFQIETLEKLRDTLLPKLMSGEVRVKYTPEAEQ</sequence>
<dbReference type="CDD" id="cd17495">
    <property type="entry name" value="RMtype1_S_Cep9333ORF4827P-TRD2-CR2_like"/>
    <property type="match status" value="1"/>
</dbReference>
<dbReference type="SUPFAM" id="SSF116734">
    <property type="entry name" value="DNA methylase specificity domain"/>
    <property type="match status" value="2"/>
</dbReference>
<evidence type="ECO:0000313" key="7">
    <source>
        <dbReference type="Proteomes" id="UP001057142"/>
    </source>
</evidence>
<dbReference type="EMBL" id="CP116222">
    <property type="protein sequence ID" value="WFC05274.1"/>
    <property type="molecule type" value="Genomic_DNA"/>
</dbReference>
<name>A0AAX3RRK5_9GAMM</name>
<keyword evidence="3" id="KW-0238">DNA-binding</keyword>
<dbReference type="GO" id="GO:0016787">
    <property type="term" value="F:hydrolase activity"/>
    <property type="evidence" value="ECO:0007669"/>
    <property type="project" value="UniProtKB-KW"/>
</dbReference>
<accession>A0AAX3RRK5</accession>
<comment type="similarity">
    <text evidence="1">Belongs to the type-I restriction system S methylase family.</text>
</comment>
<keyword evidence="7" id="KW-1185">Reference proteome</keyword>
<dbReference type="CDD" id="cd17266">
    <property type="entry name" value="RMtype1_S_Sau1132ORF3780P-TRD2-CR2_like"/>
    <property type="match status" value="1"/>
</dbReference>
<evidence type="ECO:0000259" key="4">
    <source>
        <dbReference type="Pfam" id="PF01420"/>
    </source>
</evidence>
<evidence type="ECO:0000256" key="3">
    <source>
        <dbReference type="ARBA" id="ARBA00023125"/>
    </source>
</evidence>
<keyword evidence="2" id="KW-0680">Restriction system</keyword>
<dbReference type="AlphaFoldDB" id="A0AAX3RRK5"/>
<dbReference type="Proteomes" id="UP001222403">
    <property type="component" value="Chromosome"/>
</dbReference>
<dbReference type="EC" id="3.1.21.-" evidence="6"/>
<evidence type="ECO:0000313" key="5">
    <source>
        <dbReference type="EMBL" id="USB36344.1"/>
    </source>
</evidence>
<dbReference type="Gene3D" id="3.90.220.20">
    <property type="entry name" value="DNA methylase specificity domains"/>
    <property type="match status" value="2"/>
</dbReference>
<gene>
    <name evidence="5" type="ORF">M5J11_16275</name>
    <name evidence="6" type="ORF">PG365_11030</name>
</gene>
<feature type="domain" description="Type I restriction modification DNA specificity" evidence="4">
    <location>
        <begin position="173"/>
        <end position="314"/>
    </location>
</feature>
<feature type="domain" description="Type I restriction modification DNA specificity" evidence="4">
    <location>
        <begin position="1"/>
        <end position="154"/>
    </location>
</feature>
<dbReference type="GO" id="GO:0009307">
    <property type="term" value="P:DNA restriction-modification system"/>
    <property type="evidence" value="ECO:0007669"/>
    <property type="project" value="UniProtKB-KW"/>
</dbReference>
<dbReference type="GO" id="GO:0003677">
    <property type="term" value="F:DNA binding"/>
    <property type="evidence" value="ECO:0007669"/>
    <property type="project" value="UniProtKB-KW"/>
</dbReference>
<proteinExistence type="inferred from homology"/>
<organism evidence="6 8">
    <name type="scientific">Providencia vermicola</name>
    <dbReference type="NCBI Taxonomy" id="333965"/>
    <lineage>
        <taxon>Bacteria</taxon>
        <taxon>Pseudomonadati</taxon>
        <taxon>Pseudomonadota</taxon>
        <taxon>Gammaproteobacteria</taxon>
        <taxon>Enterobacterales</taxon>
        <taxon>Morganellaceae</taxon>
        <taxon>Providencia</taxon>
    </lineage>
</organism>
<dbReference type="EMBL" id="CP097327">
    <property type="protein sequence ID" value="USB36344.1"/>
    <property type="molecule type" value="Genomic_DNA"/>
</dbReference>
<dbReference type="PANTHER" id="PTHR30408:SF12">
    <property type="entry name" value="TYPE I RESTRICTION ENZYME MJAVIII SPECIFICITY SUBUNIT"/>
    <property type="match status" value="1"/>
</dbReference>
<evidence type="ECO:0000256" key="2">
    <source>
        <dbReference type="ARBA" id="ARBA00022747"/>
    </source>
</evidence>
<dbReference type="InterPro" id="IPR000055">
    <property type="entry name" value="Restrct_endonuc_typeI_TRD"/>
</dbReference>
<dbReference type="GO" id="GO:0004519">
    <property type="term" value="F:endonuclease activity"/>
    <property type="evidence" value="ECO:0007669"/>
    <property type="project" value="UniProtKB-KW"/>
</dbReference>